<keyword evidence="2 3" id="KW-0539">Nucleus</keyword>
<dbReference type="Proteomes" id="UP001396334">
    <property type="component" value="Unassembled WGS sequence"/>
</dbReference>
<protein>
    <recommendedName>
        <fullName evidence="4">CCT domain-containing protein</fullName>
    </recommendedName>
</protein>
<dbReference type="InterPro" id="IPR045281">
    <property type="entry name" value="CONSTANS-like"/>
</dbReference>
<evidence type="ECO:0000256" key="3">
    <source>
        <dbReference type="PROSITE-ProRule" id="PRU00357"/>
    </source>
</evidence>
<evidence type="ECO:0000256" key="2">
    <source>
        <dbReference type="ARBA" id="ARBA00023242"/>
    </source>
</evidence>
<name>A0ABR2QXE9_9ROSI</name>
<sequence length="254" mass="28828">MASVPEFSSEYSFSDDFSQFQNPLLIPQENCIDGIGFGGAIPSSATCGEEISFPMFLDNGGIDVFQQEPNNLTPSVPTAVLPDNNVAAACGIDGRHQLQDVCDEFGEECNGILHQDFKPGNQPNMGENWGVQGNRVVPVVQDNIHKVVRYSVEERKDRILRYLKKRNRRNFNKTIKYACRKTLADRRVRVRGRFARNNTELCEDEMVMRKEDDNTSPIHKNLNYCDSVQIKQDELDEWLQEAMANLIYLPHIAG</sequence>
<keyword evidence="6" id="KW-1185">Reference proteome</keyword>
<proteinExistence type="predicted"/>
<dbReference type="PANTHER" id="PTHR31319">
    <property type="entry name" value="ZINC FINGER PROTEIN CONSTANS-LIKE 4"/>
    <property type="match status" value="1"/>
</dbReference>
<organism evidence="5 6">
    <name type="scientific">Hibiscus sabdariffa</name>
    <name type="common">roselle</name>
    <dbReference type="NCBI Taxonomy" id="183260"/>
    <lineage>
        <taxon>Eukaryota</taxon>
        <taxon>Viridiplantae</taxon>
        <taxon>Streptophyta</taxon>
        <taxon>Embryophyta</taxon>
        <taxon>Tracheophyta</taxon>
        <taxon>Spermatophyta</taxon>
        <taxon>Magnoliopsida</taxon>
        <taxon>eudicotyledons</taxon>
        <taxon>Gunneridae</taxon>
        <taxon>Pentapetalae</taxon>
        <taxon>rosids</taxon>
        <taxon>malvids</taxon>
        <taxon>Malvales</taxon>
        <taxon>Malvaceae</taxon>
        <taxon>Malvoideae</taxon>
        <taxon>Hibiscus</taxon>
    </lineage>
</organism>
<evidence type="ECO:0000259" key="4">
    <source>
        <dbReference type="PROSITE" id="PS51017"/>
    </source>
</evidence>
<dbReference type="PROSITE" id="PS51017">
    <property type="entry name" value="CCT"/>
    <property type="match status" value="1"/>
</dbReference>
<evidence type="ECO:0000256" key="1">
    <source>
        <dbReference type="ARBA" id="ARBA00004123"/>
    </source>
</evidence>
<comment type="subcellular location">
    <subcellularLocation>
        <location evidence="1 3">Nucleus</location>
    </subcellularLocation>
</comment>
<evidence type="ECO:0000313" key="5">
    <source>
        <dbReference type="EMBL" id="KAK9005255.1"/>
    </source>
</evidence>
<reference evidence="5 6" key="1">
    <citation type="journal article" date="2024" name="G3 (Bethesda)">
        <title>Genome assembly of Hibiscus sabdariffa L. provides insights into metabolisms of medicinal natural products.</title>
        <authorList>
            <person name="Kim T."/>
        </authorList>
    </citation>
    <scope>NUCLEOTIDE SEQUENCE [LARGE SCALE GENOMIC DNA]</scope>
    <source>
        <strain evidence="5">TK-2024</strain>
        <tissue evidence="5">Old leaves</tissue>
    </source>
</reference>
<accession>A0ABR2QXE9</accession>
<comment type="caution">
    <text evidence="5">The sequence shown here is derived from an EMBL/GenBank/DDBJ whole genome shotgun (WGS) entry which is preliminary data.</text>
</comment>
<dbReference type="InterPro" id="IPR010402">
    <property type="entry name" value="CCT_domain"/>
</dbReference>
<feature type="domain" description="CCT" evidence="4">
    <location>
        <begin position="155"/>
        <end position="197"/>
    </location>
</feature>
<evidence type="ECO:0000313" key="6">
    <source>
        <dbReference type="Proteomes" id="UP001396334"/>
    </source>
</evidence>
<gene>
    <name evidence="5" type="ORF">V6N11_042698</name>
</gene>
<dbReference type="PANTHER" id="PTHR31319:SF110">
    <property type="entry name" value="CCT MOTIF FAMILY PROTEIN"/>
    <property type="match status" value="1"/>
</dbReference>
<dbReference type="Pfam" id="PF06203">
    <property type="entry name" value="CCT"/>
    <property type="match status" value="1"/>
</dbReference>
<dbReference type="EMBL" id="JBBPBN010000030">
    <property type="protein sequence ID" value="KAK9005255.1"/>
    <property type="molecule type" value="Genomic_DNA"/>
</dbReference>